<evidence type="ECO:0000256" key="3">
    <source>
        <dbReference type="ARBA" id="ARBA00022676"/>
    </source>
</evidence>
<dbReference type="PANTHER" id="PTHR12224:SF0">
    <property type="entry name" value="BETA-1,4-MANNOSYL-GLYCOPROTEIN 4-BETA-N-ACETYLGLUCOSAMINYLTRANSFERASE"/>
    <property type="match status" value="1"/>
</dbReference>
<evidence type="ECO:0000256" key="4">
    <source>
        <dbReference type="ARBA" id="ARBA00022679"/>
    </source>
</evidence>
<proteinExistence type="inferred from homology"/>
<evidence type="ECO:0000313" key="12">
    <source>
        <dbReference type="Proteomes" id="UP001165085"/>
    </source>
</evidence>
<evidence type="ECO:0000256" key="8">
    <source>
        <dbReference type="ARBA" id="ARBA00023034"/>
    </source>
</evidence>
<dbReference type="EMBL" id="BRXY01000527">
    <property type="protein sequence ID" value="GMH98545.1"/>
    <property type="molecule type" value="Genomic_DNA"/>
</dbReference>
<dbReference type="AlphaFoldDB" id="A0A9W7C5S0"/>
<reference evidence="12" key="1">
    <citation type="journal article" date="2023" name="Commun. Biol.">
        <title>Genome analysis of Parmales, the sister group of diatoms, reveals the evolutionary specialization of diatoms from phago-mixotrophs to photoautotrophs.</title>
        <authorList>
            <person name="Ban H."/>
            <person name="Sato S."/>
            <person name="Yoshikawa S."/>
            <person name="Yamada K."/>
            <person name="Nakamura Y."/>
            <person name="Ichinomiya M."/>
            <person name="Sato N."/>
            <person name="Blanc-Mathieu R."/>
            <person name="Endo H."/>
            <person name="Kuwata A."/>
            <person name="Ogata H."/>
        </authorList>
    </citation>
    <scope>NUCLEOTIDE SEQUENCE [LARGE SCALE GENOMIC DNA]</scope>
    <source>
        <strain evidence="12">NIES 3701</strain>
    </source>
</reference>
<keyword evidence="6" id="KW-0735">Signal-anchor</keyword>
<dbReference type="GO" id="GO:0000139">
    <property type="term" value="C:Golgi membrane"/>
    <property type="evidence" value="ECO:0007669"/>
    <property type="project" value="UniProtKB-SubCell"/>
</dbReference>
<name>A0A9W7C5S0_9STRA</name>
<dbReference type="InterPro" id="IPR002659">
    <property type="entry name" value="Glyco_trans_31"/>
</dbReference>
<sequence length="755" mass="84744">MFLSRFLILLLSPILALLFSAPLPGTIASAYAYEEVEISPDAFLHHAATSASVPSSPPAVLTFLSPFYDDGSFAFDSVSLTVRLDNFGAVLPDELLCLAFVGLDEGRPVACRQPLPHLNTFEVSDLPAATYTARVYLSTSLASTSRTFTKVLSAAASCARRPSPPKLIDGFTFNNELDVLELRLETLSRVVTKFVLIESDKTFTGLPKKLYWRDVGSKEPRFEKYLHQIESFVVSDFSSSDDPWVNEYIQRDAIVSRARSMYESSDVLVISDVDEIPNPARLEEIVACEAVTFPLTLRSSFHYYYYEYVKPSYWFGVQVVNLGLIEGLSASEWRRNLGVKGAGPPMKEMIYDGRFPAVTMLFDGGWHFSYFAPTVESIVDKLNSFSHGEFNTPEYKEYIAENWRAILQEGKDLFGRGEGEDMRFVNMEDSNFPEHFSSSKFSKFAAPEYYVEDTSDPHTPILLPPFRYSHGSKVGGNNLSCNVNAVNSVEENSDSNVVLLIGIISALPNASRRSTIRRTWLKKATDEIGANNIEYVFILGLPPSLTIPHHIITEMNTHHDILLLPLVDTYSGMIHKVLSLFSFSQKQCSAFYTLRSNDDVYLRLEDVFDTLKSVQPVGVYAGYFLNSVKVLRPDDEWNPSFEKSSKLTVSQYPSNVYPPFTQGNAYLLSSDLTFSIISIINSPHIKLLPDDILIGLHLDGLPGVNRIHIETDFTPDGGPFVCRDEALWEFDVTTKMMEVFFDNDKHQKHKCTGIT</sequence>
<gene>
    <name evidence="11" type="ORF">TrST_g7050</name>
</gene>
<dbReference type="Pfam" id="PF04724">
    <property type="entry name" value="Glyco_transf_17"/>
    <property type="match status" value="1"/>
</dbReference>
<dbReference type="Proteomes" id="UP001165085">
    <property type="component" value="Unassembled WGS sequence"/>
</dbReference>
<evidence type="ECO:0000256" key="1">
    <source>
        <dbReference type="ARBA" id="ARBA00004323"/>
    </source>
</evidence>
<evidence type="ECO:0000256" key="10">
    <source>
        <dbReference type="SAM" id="SignalP"/>
    </source>
</evidence>
<evidence type="ECO:0000256" key="6">
    <source>
        <dbReference type="ARBA" id="ARBA00022968"/>
    </source>
</evidence>
<comment type="subcellular location">
    <subcellularLocation>
        <location evidence="1">Golgi apparatus membrane</location>
        <topology evidence="1">Single-pass type II membrane protein</topology>
    </subcellularLocation>
</comment>
<keyword evidence="8" id="KW-0333">Golgi apparatus</keyword>
<keyword evidence="10" id="KW-0732">Signal</keyword>
<evidence type="ECO:0000256" key="7">
    <source>
        <dbReference type="ARBA" id="ARBA00022989"/>
    </source>
</evidence>
<evidence type="ECO:0000313" key="11">
    <source>
        <dbReference type="EMBL" id="GMH98545.1"/>
    </source>
</evidence>
<dbReference type="GO" id="GO:0003830">
    <property type="term" value="F:beta-1,4-mannosylglycoprotein 4-beta-N-acetylglucosaminyltransferase activity"/>
    <property type="evidence" value="ECO:0007669"/>
    <property type="project" value="InterPro"/>
</dbReference>
<comment type="similarity">
    <text evidence="2">Belongs to the glycosyltransferase 31 family.</text>
</comment>
<protein>
    <submittedName>
        <fullName evidence="11">Uncharacterized protein</fullName>
    </submittedName>
</protein>
<comment type="caution">
    <text evidence="11">The sequence shown here is derived from an EMBL/GenBank/DDBJ whole genome shotgun (WGS) entry which is preliminary data.</text>
</comment>
<evidence type="ECO:0000256" key="5">
    <source>
        <dbReference type="ARBA" id="ARBA00022692"/>
    </source>
</evidence>
<evidence type="ECO:0000256" key="9">
    <source>
        <dbReference type="ARBA" id="ARBA00023136"/>
    </source>
</evidence>
<feature type="signal peptide" evidence="10">
    <location>
        <begin position="1"/>
        <end position="16"/>
    </location>
</feature>
<dbReference type="Pfam" id="PF01762">
    <property type="entry name" value="Galactosyl_T"/>
    <property type="match status" value="1"/>
</dbReference>
<dbReference type="Gene3D" id="3.90.550.50">
    <property type="match status" value="1"/>
</dbReference>
<feature type="chain" id="PRO_5040945615" evidence="10">
    <location>
        <begin position="17"/>
        <end position="755"/>
    </location>
</feature>
<dbReference type="InterPro" id="IPR006813">
    <property type="entry name" value="Glyco_trans_17"/>
</dbReference>
<evidence type="ECO:0000256" key="2">
    <source>
        <dbReference type="ARBA" id="ARBA00008661"/>
    </source>
</evidence>
<keyword evidence="4" id="KW-0808">Transferase</keyword>
<accession>A0A9W7C5S0</accession>
<keyword evidence="5" id="KW-0812">Transmembrane</keyword>
<dbReference type="GO" id="GO:0006044">
    <property type="term" value="P:N-acetylglucosamine metabolic process"/>
    <property type="evidence" value="ECO:0007669"/>
    <property type="project" value="TreeGrafter"/>
</dbReference>
<dbReference type="PANTHER" id="PTHR12224">
    <property type="entry name" value="BETA-1,4-MANNOSYL-GLYCOPROTEIN BETA-1,4-N-ACETYLGLUCOSAMINYL-TRANSFERASE"/>
    <property type="match status" value="1"/>
</dbReference>
<keyword evidence="7" id="KW-1133">Transmembrane helix</keyword>
<keyword evidence="9" id="KW-0472">Membrane</keyword>
<organism evidence="11 12">
    <name type="scientific">Triparma strigata</name>
    <dbReference type="NCBI Taxonomy" id="1606541"/>
    <lineage>
        <taxon>Eukaryota</taxon>
        <taxon>Sar</taxon>
        <taxon>Stramenopiles</taxon>
        <taxon>Ochrophyta</taxon>
        <taxon>Bolidophyceae</taxon>
        <taxon>Parmales</taxon>
        <taxon>Triparmaceae</taxon>
        <taxon>Triparma</taxon>
    </lineage>
</organism>
<keyword evidence="12" id="KW-1185">Reference proteome</keyword>
<dbReference type="OrthoDB" id="6474464at2759"/>
<keyword evidence="3" id="KW-0328">Glycosyltransferase</keyword>